<protein>
    <submittedName>
        <fullName evidence="2">MerC family mercury resistance protein</fullName>
    </submittedName>
</protein>
<feature type="transmembrane region" description="Helical" evidence="1">
    <location>
        <begin position="99"/>
        <end position="119"/>
    </location>
</feature>
<dbReference type="RefSeq" id="WP_111369487.1">
    <property type="nucleotide sequence ID" value="NZ_VINQ01000024.1"/>
</dbReference>
<dbReference type="EMBL" id="VINQ01000024">
    <property type="protein sequence ID" value="KAA0909819.1"/>
    <property type="molecule type" value="Genomic_DNA"/>
</dbReference>
<dbReference type="Proteomes" id="UP000325291">
    <property type="component" value="Unassembled WGS sequence"/>
</dbReference>
<dbReference type="GO" id="GO:0016020">
    <property type="term" value="C:membrane"/>
    <property type="evidence" value="ECO:0007669"/>
    <property type="project" value="InterPro"/>
</dbReference>
<gene>
    <name evidence="2" type="ORF">FLO80_19830</name>
</gene>
<keyword evidence="3" id="KW-1185">Reference proteome</keyword>
<evidence type="ECO:0000313" key="2">
    <source>
        <dbReference type="EMBL" id="KAA0909819.1"/>
    </source>
</evidence>
<organism evidence="2 3">
    <name type="scientific">Aquicoccus porphyridii</name>
    <dbReference type="NCBI Taxonomy" id="1852029"/>
    <lineage>
        <taxon>Bacteria</taxon>
        <taxon>Pseudomonadati</taxon>
        <taxon>Pseudomonadota</taxon>
        <taxon>Alphaproteobacteria</taxon>
        <taxon>Rhodobacterales</taxon>
        <taxon>Paracoccaceae</taxon>
        <taxon>Aquicoccus</taxon>
    </lineage>
</organism>
<keyword evidence="1" id="KW-0472">Membrane</keyword>
<dbReference type="PROSITE" id="PS51257">
    <property type="entry name" value="PROKAR_LIPOPROTEIN"/>
    <property type="match status" value="1"/>
</dbReference>
<evidence type="ECO:0000256" key="1">
    <source>
        <dbReference type="SAM" id="Phobius"/>
    </source>
</evidence>
<accession>A0A5A9YY90</accession>
<dbReference type="Pfam" id="PF03203">
    <property type="entry name" value="MerC"/>
    <property type="match status" value="1"/>
</dbReference>
<feature type="transmembrane region" description="Helical" evidence="1">
    <location>
        <begin position="12"/>
        <end position="43"/>
    </location>
</feature>
<dbReference type="InterPro" id="IPR004891">
    <property type="entry name" value="Mercury-R_MerC"/>
</dbReference>
<sequence length="123" mass="12677">MKHATRPGSGPGWLGLAASALALLSCYGTLAAVALLSALGIALDPDEGIWAAAIALFTLLTIGAVALGYRRHHNVGPTILAVLGAGPILWTLFARYAVIVELTGFTALTAAAIWGWWLGRALS</sequence>
<name>A0A5A9YY90_9RHOB</name>
<comment type="caution">
    <text evidence="2">The sequence shown here is derived from an EMBL/GenBank/DDBJ whole genome shotgun (WGS) entry which is preliminary data.</text>
</comment>
<keyword evidence="1" id="KW-1133">Transmembrane helix</keyword>
<reference evidence="2 3" key="1">
    <citation type="submission" date="2019-07" db="EMBL/GenBank/DDBJ databases">
        <title>Aquicoccus porphyridii gen. nov., sp. nov., isolated from a small marine red alga, Porphyridium marinum.</title>
        <authorList>
            <person name="Liu L."/>
        </authorList>
    </citation>
    <scope>NUCLEOTIDE SEQUENCE [LARGE SCALE GENOMIC DNA]</scope>
    <source>
        <strain evidence="2 3">L1 8-17</strain>
    </source>
</reference>
<evidence type="ECO:0000313" key="3">
    <source>
        <dbReference type="Proteomes" id="UP000325291"/>
    </source>
</evidence>
<feature type="transmembrane region" description="Helical" evidence="1">
    <location>
        <begin position="75"/>
        <end position="93"/>
    </location>
</feature>
<dbReference type="AlphaFoldDB" id="A0A5A9YY90"/>
<feature type="transmembrane region" description="Helical" evidence="1">
    <location>
        <begin position="49"/>
        <end position="68"/>
    </location>
</feature>
<proteinExistence type="predicted"/>
<keyword evidence="1" id="KW-0812">Transmembrane</keyword>
<dbReference type="GO" id="GO:0015097">
    <property type="term" value="F:mercury ion transmembrane transporter activity"/>
    <property type="evidence" value="ECO:0007669"/>
    <property type="project" value="InterPro"/>
</dbReference>